<dbReference type="GO" id="GO:0005524">
    <property type="term" value="F:ATP binding"/>
    <property type="evidence" value="ECO:0007669"/>
    <property type="project" value="UniProtKB-KW"/>
</dbReference>
<comment type="subcellular location">
    <subcellularLocation>
        <location evidence="11">Cytoplasm</location>
    </subcellularLocation>
</comment>
<evidence type="ECO:0000313" key="15">
    <source>
        <dbReference type="Proteomes" id="UP000242329"/>
    </source>
</evidence>
<comment type="caution">
    <text evidence="11">Lacks conserved residue(s) required for the propagation of feature annotation.</text>
</comment>
<dbReference type="RefSeq" id="WP_073090990.1">
    <property type="nucleotide sequence ID" value="NZ_FQWY01000013.1"/>
</dbReference>
<accession>A0A1M5MVR2</accession>
<comment type="similarity">
    <text evidence="11">Belongs to the MnmA/TRMU family.</text>
</comment>
<evidence type="ECO:0000256" key="11">
    <source>
        <dbReference type="HAMAP-Rule" id="MF_00144"/>
    </source>
</evidence>
<feature type="site" description="Interaction with tRNA" evidence="11">
    <location>
        <position position="320"/>
    </location>
</feature>
<keyword evidence="4 11" id="KW-0819">tRNA processing</keyword>
<evidence type="ECO:0000256" key="6">
    <source>
        <dbReference type="ARBA" id="ARBA00022840"/>
    </source>
</evidence>
<reference evidence="15" key="1">
    <citation type="submission" date="2016-11" db="EMBL/GenBank/DDBJ databases">
        <authorList>
            <person name="Varghese N."/>
            <person name="Submissions S."/>
        </authorList>
    </citation>
    <scope>NUCLEOTIDE SEQUENCE [LARGE SCALE GENOMIC DNA]</scope>
    <source>
        <strain evidence="15">DSM 11003</strain>
    </source>
</reference>
<keyword evidence="7 11" id="KW-0694">RNA-binding</keyword>
<name>A0A1M5MVR2_9FIRM</name>
<protein>
    <recommendedName>
        <fullName evidence="11">tRNA-specific 2-thiouridylase MnmA</fullName>
        <ecNumber evidence="11">2.8.1.13</ecNumber>
    </recommendedName>
</protein>
<dbReference type="GO" id="GO:0002143">
    <property type="term" value="P:tRNA wobble position uridine thiolation"/>
    <property type="evidence" value="ECO:0007669"/>
    <property type="project" value="TreeGrafter"/>
</dbReference>
<keyword evidence="15" id="KW-1185">Reference proteome</keyword>
<feature type="binding site" evidence="11">
    <location>
        <begin position="6"/>
        <end position="13"/>
    </location>
    <ligand>
        <name>ATP</name>
        <dbReference type="ChEBI" id="CHEBI:30616"/>
    </ligand>
</feature>
<keyword evidence="5 11" id="KW-0547">Nucleotide-binding</keyword>
<feature type="domain" description="tRNA-specific 2-thiouridylase MnmA-like C-terminal" evidence="12">
    <location>
        <begin position="262"/>
        <end position="336"/>
    </location>
</feature>
<organism evidence="14 15">
    <name type="scientific">Thermosyntropha lipolytica DSM 11003</name>
    <dbReference type="NCBI Taxonomy" id="1123382"/>
    <lineage>
        <taxon>Bacteria</taxon>
        <taxon>Bacillati</taxon>
        <taxon>Bacillota</taxon>
        <taxon>Clostridia</taxon>
        <taxon>Eubacteriales</taxon>
        <taxon>Syntrophomonadaceae</taxon>
        <taxon>Thermosyntropha</taxon>
    </lineage>
</organism>
<dbReference type="FunFam" id="2.40.30.10:FF:000023">
    <property type="entry name" value="tRNA-specific 2-thiouridylase MnmA"/>
    <property type="match status" value="1"/>
</dbReference>
<keyword evidence="2 11" id="KW-0820">tRNA-binding</keyword>
<dbReference type="PANTHER" id="PTHR11933:SF5">
    <property type="entry name" value="MITOCHONDRIAL TRNA-SPECIFIC 2-THIOURIDYLASE 1"/>
    <property type="match status" value="1"/>
</dbReference>
<feature type="binding site" evidence="11">
    <location>
        <position position="111"/>
    </location>
    <ligand>
        <name>ATP</name>
        <dbReference type="ChEBI" id="CHEBI:30616"/>
    </ligand>
</feature>
<comment type="function">
    <text evidence="10 11">Catalyzes the 2-thiolation of uridine at the wobble position (U34) of tRNA, leading to the formation of s(2)U34.</text>
</comment>
<keyword evidence="14" id="KW-0489">Methyltransferase</keyword>
<dbReference type="EMBL" id="FQWY01000013">
    <property type="protein sequence ID" value="SHG80999.1"/>
    <property type="molecule type" value="Genomic_DNA"/>
</dbReference>
<feature type="active site" description="Cysteine persulfide intermediate" evidence="11">
    <location>
        <position position="185"/>
    </location>
</feature>
<keyword evidence="3 11" id="KW-0808">Transferase</keyword>
<dbReference type="InterPro" id="IPR046884">
    <property type="entry name" value="MnmA-like_central"/>
</dbReference>
<dbReference type="InterPro" id="IPR046885">
    <property type="entry name" value="MnmA-like_C"/>
</dbReference>
<dbReference type="STRING" id="1123382.SAMN02745221_01025"/>
<dbReference type="CDD" id="cd01998">
    <property type="entry name" value="MnmA_TRMU-like"/>
    <property type="match status" value="1"/>
</dbReference>
<dbReference type="HAMAP" id="MF_00144">
    <property type="entry name" value="tRNA_thiouridyl_MnmA"/>
    <property type="match status" value="1"/>
</dbReference>
<keyword evidence="8" id="KW-1015">Disulfide bond</keyword>
<evidence type="ECO:0000256" key="8">
    <source>
        <dbReference type="ARBA" id="ARBA00023157"/>
    </source>
</evidence>
<evidence type="ECO:0000256" key="1">
    <source>
        <dbReference type="ARBA" id="ARBA00022490"/>
    </source>
</evidence>
<dbReference type="InterPro" id="IPR023382">
    <property type="entry name" value="MnmA-like_central_sf"/>
</dbReference>
<evidence type="ECO:0000256" key="3">
    <source>
        <dbReference type="ARBA" id="ARBA00022679"/>
    </source>
</evidence>
<evidence type="ECO:0000313" key="14">
    <source>
        <dbReference type="EMBL" id="SHG80999.1"/>
    </source>
</evidence>
<evidence type="ECO:0000256" key="9">
    <source>
        <dbReference type="ARBA" id="ARBA00051542"/>
    </source>
</evidence>
<sequence length="340" mass="38493">MKVAVLMSGGVDSTVAACLLKEKGYEVIGLTMVNWDTGVGEKAQKAASALGLEHIVVDMKEIFQEKVVAYFCRSYEKGETPNPCVECNKYIKFGKLLDIALDLGCEKVATGHYARVEYDEEKNRYLLRQGRDKNKDQSYFLYGLKQRQLERILFPLGDFTKPEVREMARAYGLEVAESKESQEVCFIAGDYRDFLRDKVSLKPGDFVDLKGRVIGTHKGIPFYTVGQRKGLGLSMGKPVYVLDLDVENNRIIVDEEVHLFRRVLYAADYNFIMFEELEEDIRVLAKVRYRSALSPATVSKKGDRLKVEFDQPQRAITRGQSVVFYQGEYVLGGGIIADIV</sequence>
<keyword evidence="6 11" id="KW-0067">ATP-binding</keyword>
<evidence type="ECO:0000256" key="7">
    <source>
        <dbReference type="ARBA" id="ARBA00022884"/>
    </source>
</evidence>
<feature type="site" description="Interaction with tRNA" evidence="11">
    <location>
        <position position="112"/>
    </location>
</feature>
<feature type="region of interest" description="Interaction with tRNA" evidence="11">
    <location>
        <begin position="288"/>
        <end position="289"/>
    </location>
</feature>
<comment type="catalytic activity">
    <reaction evidence="9 11">
        <text>S-sulfanyl-L-cysteinyl-[protein] + uridine(34) in tRNA + AH2 + ATP = 2-thiouridine(34) in tRNA + L-cysteinyl-[protein] + A + AMP + diphosphate + H(+)</text>
        <dbReference type="Rhea" id="RHEA:47032"/>
        <dbReference type="Rhea" id="RHEA-COMP:10131"/>
        <dbReference type="Rhea" id="RHEA-COMP:11726"/>
        <dbReference type="Rhea" id="RHEA-COMP:11727"/>
        <dbReference type="Rhea" id="RHEA-COMP:11728"/>
        <dbReference type="ChEBI" id="CHEBI:13193"/>
        <dbReference type="ChEBI" id="CHEBI:15378"/>
        <dbReference type="ChEBI" id="CHEBI:17499"/>
        <dbReference type="ChEBI" id="CHEBI:29950"/>
        <dbReference type="ChEBI" id="CHEBI:30616"/>
        <dbReference type="ChEBI" id="CHEBI:33019"/>
        <dbReference type="ChEBI" id="CHEBI:61963"/>
        <dbReference type="ChEBI" id="CHEBI:65315"/>
        <dbReference type="ChEBI" id="CHEBI:87170"/>
        <dbReference type="ChEBI" id="CHEBI:456215"/>
        <dbReference type="EC" id="2.8.1.13"/>
    </reaction>
</comment>
<evidence type="ECO:0000259" key="12">
    <source>
        <dbReference type="Pfam" id="PF20258"/>
    </source>
</evidence>
<dbReference type="EC" id="2.8.1.13" evidence="11"/>
<dbReference type="GO" id="GO:0000049">
    <property type="term" value="F:tRNA binding"/>
    <property type="evidence" value="ECO:0007669"/>
    <property type="project" value="UniProtKB-KW"/>
</dbReference>
<evidence type="ECO:0000256" key="2">
    <source>
        <dbReference type="ARBA" id="ARBA00022555"/>
    </source>
</evidence>
<keyword evidence="1 11" id="KW-0963">Cytoplasm</keyword>
<feature type="binding site" evidence="11">
    <location>
        <position position="32"/>
    </location>
    <ligand>
        <name>ATP</name>
        <dbReference type="ChEBI" id="CHEBI:30616"/>
    </ligand>
</feature>
<feature type="region of interest" description="Interaction with tRNA" evidence="11">
    <location>
        <begin position="135"/>
        <end position="137"/>
    </location>
</feature>
<evidence type="ECO:0000256" key="5">
    <source>
        <dbReference type="ARBA" id="ARBA00022741"/>
    </source>
</evidence>
<dbReference type="FunFam" id="2.30.30.280:FF:000001">
    <property type="entry name" value="tRNA-specific 2-thiouridylase MnmA"/>
    <property type="match status" value="1"/>
</dbReference>
<feature type="active site" description="Nucleophile" evidence="11">
    <location>
        <position position="87"/>
    </location>
</feature>
<dbReference type="OrthoDB" id="9800696at2"/>
<dbReference type="Gene3D" id="3.40.50.620">
    <property type="entry name" value="HUPs"/>
    <property type="match status" value="1"/>
</dbReference>
<proteinExistence type="inferred from homology"/>
<gene>
    <name evidence="11" type="primary">mnmA</name>
    <name evidence="14" type="ORF">SAMN02745221_01025</name>
</gene>
<dbReference type="Proteomes" id="UP000242329">
    <property type="component" value="Unassembled WGS sequence"/>
</dbReference>
<dbReference type="InterPro" id="IPR004506">
    <property type="entry name" value="MnmA-like"/>
</dbReference>
<dbReference type="GO" id="GO:0032259">
    <property type="term" value="P:methylation"/>
    <property type="evidence" value="ECO:0007669"/>
    <property type="project" value="UniProtKB-KW"/>
</dbReference>
<dbReference type="Gene3D" id="2.40.30.10">
    <property type="entry name" value="Translation factors"/>
    <property type="match status" value="1"/>
</dbReference>
<dbReference type="Gene3D" id="2.30.30.280">
    <property type="entry name" value="Adenine nucleotide alpha hydrolases-like domains"/>
    <property type="match status" value="1"/>
</dbReference>
<dbReference type="PANTHER" id="PTHR11933">
    <property type="entry name" value="TRNA 5-METHYLAMINOMETHYL-2-THIOURIDYLATE -METHYLTRANSFERASE"/>
    <property type="match status" value="1"/>
</dbReference>
<evidence type="ECO:0000256" key="10">
    <source>
        <dbReference type="ARBA" id="ARBA00056575"/>
    </source>
</evidence>
<dbReference type="AlphaFoldDB" id="A0A1M5MVR2"/>
<dbReference type="GO" id="GO:0008168">
    <property type="term" value="F:methyltransferase activity"/>
    <property type="evidence" value="ECO:0007669"/>
    <property type="project" value="UniProtKB-KW"/>
</dbReference>
<dbReference type="Pfam" id="PF20259">
    <property type="entry name" value="tRNA_Me_trans_M"/>
    <property type="match status" value="1"/>
</dbReference>
<evidence type="ECO:0000259" key="13">
    <source>
        <dbReference type="Pfam" id="PF20259"/>
    </source>
</evidence>
<dbReference type="NCBIfam" id="NF001138">
    <property type="entry name" value="PRK00143.1"/>
    <property type="match status" value="1"/>
</dbReference>
<dbReference type="Pfam" id="PF20258">
    <property type="entry name" value="tRNA_Me_trans_C"/>
    <property type="match status" value="1"/>
</dbReference>
<feature type="domain" description="tRNA-specific 2-thiouridylase MnmA-like central" evidence="13">
    <location>
        <begin position="192"/>
        <end position="253"/>
    </location>
</feature>
<dbReference type="InterPro" id="IPR014729">
    <property type="entry name" value="Rossmann-like_a/b/a_fold"/>
</dbReference>
<dbReference type="Pfam" id="PF03054">
    <property type="entry name" value="tRNA_Me_trans"/>
    <property type="match status" value="1"/>
</dbReference>
<dbReference type="SUPFAM" id="SSF52402">
    <property type="entry name" value="Adenine nucleotide alpha hydrolases-like"/>
    <property type="match status" value="1"/>
</dbReference>
<dbReference type="GO" id="GO:0103016">
    <property type="term" value="F:tRNA-uridine 2-sulfurtransferase activity"/>
    <property type="evidence" value="ECO:0007669"/>
    <property type="project" value="UniProtKB-EC"/>
</dbReference>
<evidence type="ECO:0000256" key="4">
    <source>
        <dbReference type="ARBA" id="ARBA00022694"/>
    </source>
</evidence>
<dbReference type="NCBIfam" id="TIGR00420">
    <property type="entry name" value="trmU"/>
    <property type="match status" value="1"/>
</dbReference>
<dbReference type="GO" id="GO:0005737">
    <property type="term" value="C:cytoplasm"/>
    <property type="evidence" value="ECO:0007669"/>
    <property type="project" value="UniProtKB-SubCell"/>
</dbReference>